<evidence type="ECO:0000256" key="4">
    <source>
        <dbReference type="ARBA" id="ARBA00023015"/>
    </source>
</evidence>
<dbReference type="PANTHER" id="PTHR30455:SF2">
    <property type="entry name" value="TRANSCRIPTIONAL REPRESSOR NRDR"/>
    <property type="match status" value="1"/>
</dbReference>
<dbReference type="Pfam" id="PF03477">
    <property type="entry name" value="ATP-cone"/>
    <property type="match status" value="1"/>
</dbReference>
<protein>
    <recommendedName>
        <fullName evidence="7">Transcriptional repressor NrdR</fullName>
    </recommendedName>
</protein>
<evidence type="ECO:0000256" key="6">
    <source>
        <dbReference type="ARBA" id="ARBA00023163"/>
    </source>
</evidence>
<accession>A0ABW6IKM2</accession>
<keyword evidence="11" id="KW-1185">Reference proteome</keyword>
<comment type="similarity">
    <text evidence="7">Belongs to the NrdR family.</text>
</comment>
<dbReference type="InterPro" id="IPR055173">
    <property type="entry name" value="NrdR-like_N"/>
</dbReference>
<dbReference type="HAMAP" id="MF_00440">
    <property type="entry name" value="NrdR"/>
    <property type="match status" value="1"/>
</dbReference>
<dbReference type="PANTHER" id="PTHR30455">
    <property type="entry name" value="TRANSCRIPTIONAL REPRESSOR NRDR"/>
    <property type="match status" value="1"/>
</dbReference>
<dbReference type="RefSeq" id="WP_377967554.1">
    <property type="nucleotide sequence ID" value="NZ_JBHZOL010000100.1"/>
</dbReference>
<organism evidence="10 11">
    <name type="scientific">Almyronema epifaneia S1</name>
    <dbReference type="NCBI Taxonomy" id="2991925"/>
    <lineage>
        <taxon>Bacteria</taxon>
        <taxon>Bacillati</taxon>
        <taxon>Cyanobacteriota</taxon>
        <taxon>Cyanophyceae</taxon>
        <taxon>Nodosilineales</taxon>
        <taxon>Nodosilineaceae</taxon>
        <taxon>Almyronema</taxon>
        <taxon>Almyronema epifaneia</taxon>
    </lineage>
</organism>
<comment type="caution">
    <text evidence="10">The sequence shown here is derived from an EMBL/GenBank/DDBJ whole genome shotgun (WGS) entry which is preliminary data.</text>
</comment>
<name>A0ABW6IKM2_9CYAN</name>
<dbReference type="Pfam" id="PF22811">
    <property type="entry name" value="Zn_ribbon_NrdR"/>
    <property type="match status" value="1"/>
</dbReference>
<feature type="zinc finger region" evidence="7">
    <location>
        <begin position="3"/>
        <end position="34"/>
    </location>
</feature>
<keyword evidence="1 7" id="KW-0678">Repressor</keyword>
<feature type="domain" description="ATP-cone" evidence="9">
    <location>
        <begin position="49"/>
        <end position="139"/>
    </location>
</feature>
<keyword evidence="3 7" id="KW-0067">ATP-binding</keyword>
<sequence>MQCPFCQNTDNRVLESRSAESGRSIRRRRECLRCRRRFTTYERIEQVPITVIKRSGDREAFDHAKLLLGIVRACEKTEVSLPVIESMVDDIEGELQQRPSREISSSEIGERVLTHLQAINEVAYIRFASVYRQFQGIRDFVETLNQLQAESKPAAGGSATTGDRTPAFFSSSLEANRS</sequence>
<dbReference type="InterPro" id="IPR005144">
    <property type="entry name" value="ATP-cone_dom"/>
</dbReference>
<dbReference type="PROSITE" id="PS51161">
    <property type="entry name" value="ATP_CONE"/>
    <property type="match status" value="1"/>
</dbReference>
<reference evidence="10 11" key="1">
    <citation type="submission" date="2024-10" db="EMBL/GenBank/DDBJ databases">
        <authorList>
            <person name="Ratan Roy A."/>
            <person name="Morales Sandoval P.H."/>
            <person name="De Los Santos Villalobos S."/>
            <person name="Chakraborty S."/>
            <person name="Mukherjee J."/>
        </authorList>
    </citation>
    <scope>NUCLEOTIDE SEQUENCE [LARGE SCALE GENOMIC DNA]</scope>
    <source>
        <strain evidence="10 11">S1</strain>
    </source>
</reference>
<feature type="compositionally biased region" description="Polar residues" evidence="8">
    <location>
        <begin position="158"/>
        <end position="178"/>
    </location>
</feature>
<proteinExistence type="inferred from homology"/>
<evidence type="ECO:0000256" key="7">
    <source>
        <dbReference type="HAMAP-Rule" id="MF_00440"/>
    </source>
</evidence>
<keyword evidence="6 7" id="KW-0804">Transcription</keyword>
<dbReference type="EMBL" id="JBHZOL010000100">
    <property type="protein sequence ID" value="MFE4108135.1"/>
    <property type="molecule type" value="Genomic_DNA"/>
</dbReference>
<keyword evidence="2 7" id="KW-0547">Nucleotide-binding</keyword>
<keyword evidence="7" id="KW-0863">Zinc-finger</keyword>
<evidence type="ECO:0000256" key="5">
    <source>
        <dbReference type="ARBA" id="ARBA00023125"/>
    </source>
</evidence>
<comment type="cofactor">
    <cofactor evidence="7">
        <name>Zn(2+)</name>
        <dbReference type="ChEBI" id="CHEBI:29105"/>
    </cofactor>
    <text evidence="7">Binds 1 zinc ion.</text>
</comment>
<keyword evidence="7" id="KW-0479">Metal-binding</keyword>
<keyword evidence="5 7" id="KW-0238">DNA-binding</keyword>
<evidence type="ECO:0000256" key="8">
    <source>
        <dbReference type="SAM" id="MobiDB-lite"/>
    </source>
</evidence>
<keyword evidence="7" id="KW-0862">Zinc</keyword>
<evidence type="ECO:0000313" key="11">
    <source>
        <dbReference type="Proteomes" id="UP001600165"/>
    </source>
</evidence>
<feature type="region of interest" description="Disordered" evidence="8">
    <location>
        <begin position="152"/>
        <end position="178"/>
    </location>
</feature>
<evidence type="ECO:0000256" key="3">
    <source>
        <dbReference type="ARBA" id="ARBA00022840"/>
    </source>
</evidence>
<gene>
    <name evidence="7 10" type="primary">nrdR</name>
    <name evidence="10" type="ORF">ACFVKH_17770</name>
</gene>
<dbReference type="InterPro" id="IPR003796">
    <property type="entry name" value="RNR_NrdR-like"/>
</dbReference>
<dbReference type="Proteomes" id="UP001600165">
    <property type="component" value="Unassembled WGS sequence"/>
</dbReference>
<keyword evidence="4 7" id="KW-0805">Transcription regulation</keyword>
<evidence type="ECO:0000256" key="1">
    <source>
        <dbReference type="ARBA" id="ARBA00022491"/>
    </source>
</evidence>
<evidence type="ECO:0000313" key="10">
    <source>
        <dbReference type="EMBL" id="MFE4108135.1"/>
    </source>
</evidence>
<evidence type="ECO:0000259" key="9">
    <source>
        <dbReference type="PROSITE" id="PS51161"/>
    </source>
</evidence>
<evidence type="ECO:0000256" key="2">
    <source>
        <dbReference type="ARBA" id="ARBA00022741"/>
    </source>
</evidence>
<comment type="function">
    <text evidence="7">Negatively regulates transcription of bacterial ribonucleotide reductase nrd genes and operons by binding to NrdR-boxes.</text>
</comment>
<dbReference type="NCBIfam" id="TIGR00244">
    <property type="entry name" value="transcriptional regulator NrdR"/>
    <property type="match status" value="1"/>
</dbReference>